<dbReference type="OrthoDB" id="9779263at2"/>
<proteinExistence type="predicted"/>
<keyword evidence="5" id="KW-1185">Reference proteome</keyword>
<dbReference type="EC" id="1.1.1.328" evidence="4"/>
<protein>
    <submittedName>
        <fullName evidence="4">Nicotine blue oxidoreductase</fullName>
        <ecNumber evidence="4">1.1.1.328</ecNumber>
    </submittedName>
</protein>
<dbReference type="Proteomes" id="UP000076577">
    <property type="component" value="Unassembled WGS sequence"/>
</dbReference>
<feature type="domain" description="MoaB/Mog" evidence="3">
    <location>
        <begin position="168"/>
        <end position="301"/>
    </location>
</feature>
<evidence type="ECO:0000259" key="3">
    <source>
        <dbReference type="SMART" id="SM00852"/>
    </source>
</evidence>
<dbReference type="Gene3D" id="3.90.550.10">
    <property type="entry name" value="Spore Coat Polysaccharide Biosynthesis Protein SpsA, Chain A"/>
    <property type="match status" value="1"/>
</dbReference>
<comment type="caution">
    <text evidence="4">The sequence shown here is derived from an EMBL/GenBank/DDBJ whole genome shotgun (WGS) entry which is preliminary data.</text>
</comment>
<evidence type="ECO:0000256" key="2">
    <source>
        <dbReference type="SAM" id="MobiDB-lite"/>
    </source>
</evidence>
<dbReference type="InterPro" id="IPR012184">
    <property type="entry name" value="Bifunc_Mopterin-bd"/>
</dbReference>
<name>A0A166A011_9HYPH</name>
<dbReference type="GO" id="GO:0016779">
    <property type="term" value="F:nucleotidyltransferase activity"/>
    <property type="evidence" value="ECO:0007669"/>
    <property type="project" value="UniProtKB-ARBA"/>
</dbReference>
<dbReference type="CDD" id="cd04182">
    <property type="entry name" value="GT_2_like_f"/>
    <property type="match status" value="1"/>
</dbReference>
<evidence type="ECO:0000313" key="4">
    <source>
        <dbReference type="EMBL" id="KZL20475.1"/>
    </source>
</evidence>
<dbReference type="InterPro" id="IPR001453">
    <property type="entry name" value="MoaB/Mog_dom"/>
</dbReference>
<dbReference type="InterPro" id="IPR029044">
    <property type="entry name" value="Nucleotide-diphossugar_trans"/>
</dbReference>
<dbReference type="SMART" id="SM00852">
    <property type="entry name" value="MoCF_biosynth"/>
    <property type="match status" value="1"/>
</dbReference>
<dbReference type="PANTHER" id="PTHR43777:SF1">
    <property type="entry name" value="MOLYBDENUM COFACTOR CYTIDYLYLTRANSFERASE"/>
    <property type="match status" value="1"/>
</dbReference>
<sequence length="542" mass="57452">MKFETRSVEKSVGCYLAHSIKDQGLSLSKGHELSEEDVRALLTAGFADLSVVQIESTDLHEDEAAELIAKHACGEAVVATPPFTGRANLYATHSGILQVNAEKVTQANLIDPAITLACLAPFSEVREGRMLATAKIIPLAVDQQLAQTAAGKISEAISVATYTPKTVAVISTRLPHLKETVISKSLRVLQERLDIASSTISADIRIQHDEATLATALQSPDANEADLIVVFGASAVVDPSDVIPAAIQAAGGDLIHFGMPVDPGNLLVLGDLKGTPVIGAPGCARSPQENGFDWILRRLLANVPVTRTDIMSMGVGGLLKEIHSRPQPRDHPLPKAGEHATYSGILLAAGNSSRMGDHNKLLAHIDGKPVVRQVAENALASELNEVVVVTGAMAPQIKDALSGLSVRFLHNENYNEGISSSVKVGIEAISEKASAALILLGDMPFVTPEDINNLLQARSPEQDQLIGVSTSQGKRGNPVLWDCSFFEDLLKLRGDIGGKPIIQQNPSVVYTVEVGRAARQDLDDPQALQSAGGVLGKHSEKP</sequence>
<dbReference type="Gene3D" id="3.40.980.10">
    <property type="entry name" value="MoaB/Mog-like domain"/>
    <property type="match status" value="1"/>
</dbReference>
<accession>A0A166A011</accession>
<dbReference type="PATRIC" id="fig|989403.3.peg.1499"/>
<keyword evidence="1" id="KW-0460">Magnesium</keyword>
<dbReference type="SUPFAM" id="SSF53218">
    <property type="entry name" value="Molybdenum cofactor biosynthesis proteins"/>
    <property type="match status" value="1"/>
</dbReference>
<dbReference type="GO" id="GO:0016491">
    <property type="term" value="F:oxidoreductase activity"/>
    <property type="evidence" value="ECO:0007669"/>
    <property type="project" value="UniProtKB-KW"/>
</dbReference>
<keyword evidence="4" id="KW-0560">Oxidoreductase</keyword>
<dbReference type="RefSeq" id="WP_068004308.1">
    <property type="nucleotide sequence ID" value="NZ_FOFM01000002.1"/>
</dbReference>
<evidence type="ECO:0000256" key="1">
    <source>
        <dbReference type="ARBA" id="ARBA00022842"/>
    </source>
</evidence>
<dbReference type="CDD" id="cd03522">
    <property type="entry name" value="MoeA_like"/>
    <property type="match status" value="1"/>
</dbReference>
<organism evidence="4 5">
    <name type="scientific">Pseudovibrio axinellae</name>
    <dbReference type="NCBI Taxonomy" id="989403"/>
    <lineage>
        <taxon>Bacteria</taxon>
        <taxon>Pseudomonadati</taxon>
        <taxon>Pseudomonadota</taxon>
        <taxon>Alphaproteobacteria</taxon>
        <taxon>Hyphomicrobiales</taxon>
        <taxon>Stappiaceae</taxon>
        <taxon>Pseudovibrio</taxon>
    </lineage>
</organism>
<dbReference type="AlphaFoldDB" id="A0A166A011"/>
<dbReference type="PANTHER" id="PTHR43777">
    <property type="entry name" value="MOLYBDENUM COFACTOR CYTIDYLYLTRANSFERASE"/>
    <property type="match status" value="1"/>
</dbReference>
<gene>
    <name evidence="4" type="primary">nboR_1</name>
    <name evidence="4" type="ORF">PsAD2_01406</name>
</gene>
<dbReference type="Pfam" id="PF12804">
    <property type="entry name" value="NTP_transf_3"/>
    <property type="match status" value="1"/>
</dbReference>
<dbReference type="PIRSF" id="PIRSF036626">
    <property type="entry name" value="MPTBd_MobAlike"/>
    <property type="match status" value="1"/>
</dbReference>
<evidence type="ECO:0000313" key="5">
    <source>
        <dbReference type="Proteomes" id="UP000076577"/>
    </source>
</evidence>
<dbReference type="InterPro" id="IPR036425">
    <property type="entry name" value="MoaB/Mog-like_dom_sf"/>
</dbReference>
<dbReference type="InterPro" id="IPR025877">
    <property type="entry name" value="MobA-like_NTP_Trfase"/>
</dbReference>
<dbReference type="EMBL" id="LMCB01000008">
    <property type="protein sequence ID" value="KZL20475.1"/>
    <property type="molecule type" value="Genomic_DNA"/>
</dbReference>
<dbReference type="SUPFAM" id="SSF53448">
    <property type="entry name" value="Nucleotide-diphospho-sugar transferases"/>
    <property type="match status" value="1"/>
</dbReference>
<feature type="region of interest" description="Disordered" evidence="2">
    <location>
        <begin position="521"/>
        <end position="542"/>
    </location>
</feature>
<dbReference type="STRING" id="989403.SAMN05421798_102543"/>
<reference evidence="4 5" key="1">
    <citation type="journal article" date="2016" name="Front. Microbiol.">
        <title>Comparative Genomic Analysis Reveals a Diverse Repertoire of Genes Involved in Prokaryote-Eukaryote Interactions within the Pseudovibrio Genus.</title>
        <authorList>
            <person name="Romano S."/>
            <person name="Fernandez-Guerra A."/>
            <person name="Reen F.J."/>
            <person name="Glockner F.O."/>
            <person name="Crowley S.P."/>
            <person name="O'Sullivan O."/>
            <person name="Cotter P.D."/>
            <person name="Adams C."/>
            <person name="Dobson A.D."/>
            <person name="O'Gara F."/>
        </authorList>
    </citation>
    <scope>NUCLEOTIDE SEQUENCE [LARGE SCALE GENOMIC DNA]</scope>
    <source>
        <strain evidence="4 5">Ad2</strain>
    </source>
</reference>